<comment type="caution">
    <text evidence="2">The sequence shown here is derived from an EMBL/GenBank/DDBJ whole genome shotgun (WGS) entry which is preliminary data.</text>
</comment>
<dbReference type="EMBL" id="JAAKFY010000024">
    <property type="protein sequence ID" value="KAF3836515.1"/>
    <property type="molecule type" value="Genomic_DNA"/>
</dbReference>
<protein>
    <submittedName>
        <fullName evidence="2">Uncharacterized protein</fullName>
    </submittedName>
</protein>
<evidence type="ECO:0000313" key="2">
    <source>
        <dbReference type="EMBL" id="KAF3836515.1"/>
    </source>
</evidence>
<gene>
    <name evidence="2" type="ORF">F7725_029073</name>
</gene>
<reference evidence="2 3" key="1">
    <citation type="submission" date="2020-03" db="EMBL/GenBank/DDBJ databases">
        <title>Dissostichus mawsoni Genome sequencing and assembly.</title>
        <authorList>
            <person name="Park H."/>
        </authorList>
    </citation>
    <scope>NUCLEOTIDE SEQUENCE [LARGE SCALE GENOMIC DNA]</scope>
    <source>
        <strain evidence="2">DM0001</strain>
        <tissue evidence="2">Muscle</tissue>
    </source>
</reference>
<evidence type="ECO:0000313" key="3">
    <source>
        <dbReference type="Proteomes" id="UP000518266"/>
    </source>
</evidence>
<feature type="compositionally biased region" description="Basic and acidic residues" evidence="1">
    <location>
        <begin position="78"/>
        <end position="91"/>
    </location>
</feature>
<name>A0A7J5XHF8_DISMA</name>
<dbReference type="AlphaFoldDB" id="A0A7J5XHF8"/>
<proteinExistence type="predicted"/>
<organism evidence="2 3">
    <name type="scientific">Dissostichus mawsoni</name>
    <name type="common">Antarctic cod</name>
    <dbReference type="NCBI Taxonomy" id="36200"/>
    <lineage>
        <taxon>Eukaryota</taxon>
        <taxon>Metazoa</taxon>
        <taxon>Chordata</taxon>
        <taxon>Craniata</taxon>
        <taxon>Vertebrata</taxon>
        <taxon>Euteleostomi</taxon>
        <taxon>Actinopterygii</taxon>
        <taxon>Neopterygii</taxon>
        <taxon>Teleostei</taxon>
        <taxon>Neoteleostei</taxon>
        <taxon>Acanthomorphata</taxon>
        <taxon>Eupercaria</taxon>
        <taxon>Perciformes</taxon>
        <taxon>Notothenioidei</taxon>
        <taxon>Nototheniidae</taxon>
        <taxon>Dissostichus</taxon>
    </lineage>
</organism>
<accession>A0A7J5XHF8</accession>
<feature type="region of interest" description="Disordered" evidence="1">
    <location>
        <begin position="39"/>
        <end position="121"/>
    </location>
</feature>
<evidence type="ECO:0000256" key="1">
    <source>
        <dbReference type="SAM" id="MobiDB-lite"/>
    </source>
</evidence>
<sequence>MSVLVDEGRDVVTDESQRRLHVKLQTERLQINAFKRRRYRDTKSFSLTSSGREAGAGEEFKKKEGGEDAGAGLSDGGGRPEGKEEKEEKMQEQASQTEEEDLKEEKEEKMQDQASQRRRKT</sequence>
<keyword evidence="3" id="KW-1185">Reference proteome</keyword>
<dbReference type="Proteomes" id="UP000518266">
    <property type="component" value="Unassembled WGS sequence"/>
</dbReference>